<name>A0A9W7ZSX3_9FUNG</name>
<evidence type="ECO:0000313" key="2">
    <source>
        <dbReference type="EMBL" id="KAJ1909722.1"/>
    </source>
</evidence>
<reference evidence="2" key="1">
    <citation type="submission" date="2022-07" db="EMBL/GenBank/DDBJ databases">
        <title>Phylogenomic reconstructions and comparative analyses of Kickxellomycotina fungi.</title>
        <authorList>
            <person name="Reynolds N.K."/>
            <person name="Stajich J.E."/>
            <person name="Barry K."/>
            <person name="Grigoriev I.V."/>
            <person name="Crous P."/>
            <person name="Smith M.E."/>
        </authorList>
    </citation>
    <scope>NUCLEOTIDE SEQUENCE</scope>
    <source>
        <strain evidence="2">NBRC 100468</strain>
    </source>
</reference>
<feature type="compositionally biased region" description="Low complexity" evidence="1">
    <location>
        <begin position="68"/>
        <end position="78"/>
    </location>
</feature>
<evidence type="ECO:0000256" key="1">
    <source>
        <dbReference type="SAM" id="MobiDB-lite"/>
    </source>
</evidence>
<sequence>SGFEGLDMYSMASIPLPLYYGPGLEEDAMTILAACAGVYNSGDGTNGQHILPIQCDHGTLIEYNIQESNDSSSTPCSSPENYISRAV</sequence>
<keyword evidence="3" id="KW-1185">Reference proteome</keyword>
<proteinExistence type="predicted"/>
<dbReference type="AlphaFoldDB" id="A0A9W7ZSX3"/>
<gene>
    <name evidence="2" type="ORF">H4219_006355</name>
</gene>
<feature type="non-terminal residue" evidence="2">
    <location>
        <position position="87"/>
    </location>
</feature>
<protein>
    <submittedName>
        <fullName evidence="2">Uncharacterized protein</fullName>
    </submittedName>
</protein>
<feature type="non-terminal residue" evidence="2">
    <location>
        <position position="1"/>
    </location>
</feature>
<dbReference type="EMBL" id="JANBPU010000700">
    <property type="protein sequence ID" value="KAJ1909722.1"/>
    <property type="molecule type" value="Genomic_DNA"/>
</dbReference>
<evidence type="ECO:0000313" key="3">
    <source>
        <dbReference type="Proteomes" id="UP001150538"/>
    </source>
</evidence>
<comment type="caution">
    <text evidence="2">The sequence shown here is derived from an EMBL/GenBank/DDBJ whole genome shotgun (WGS) entry which is preliminary data.</text>
</comment>
<dbReference type="Proteomes" id="UP001150538">
    <property type="component" value="Unassembled WGS sequence"/>
</dbReference>
<organism evidence="2 3">
    <name type="scientific">Mycoemilia scoparia</name>
    <dbReference type="NCBI Taxonomy" id="417184"/>
    <lineage>
        <taxon>Eukaryota</taxon>
        <taxon>Fungi</taxon>
        <taxon>Fungi incertae sedis</taxon>
        <taxon>Zoopagomycota</taxon>
        <taxon>Kickxellomycotina</taxon>
        <taxon>Kickxellomycetes</taxon>
        <taxon>Kickxellales</taxon>
        <taxon>Kickxellaceae</taxon>
        <taxon>Mycoemilia</taxon>
    </lineage>
</organism>
<feature type="region of interest" description="Disordered" evidence="1">
    <location>
        <begin position="67"/>
        <end position="87"/>
    </location>
</feature>
<accession>A0A9W7ZSX3</accession>